<protein>
    <recommendedName>
        <fullName evidence="5">CENP-V/GFA domain-containing protein</fullName>
    </recommendedName>
</protein>
<dbReference type="InterPro" id="IPR006913">
    <property type="entry name" value="CENP-V/GFA"/>
</dbReference>
<gene>
    <name evidence="6" type="ORF">METZ01_LOCUS118642</name>
</gene>
<evidence type="ECO:0000313" key="6">
    <source>
        <dbReference type="EMBL" id="SVA65788.1"/>
    </source>
</evidence>
<organism evidence="6">
    <name type="scientific">marine metagenome</name>
    <dbReference type="NCBI Taxonomy" id="408172"/>
    <lineage>
        <taxon>unclassified sequences</taxon>
        <taxon>metagenomes</taxon>
        <taxon>ecological metagenomes</taxon>
    </lineage>
</organism>
<evidence type="ECO:0000259" key="5">
    <source>
        <dbReference type="PROSITE" id="PS51891"/>
    </source>
</evidence>
<dbReference type="PANTHER" id="PTHR33337:SF40">
    <property type="entry name" value="CENP-V_GFA DOMAIN-CONTAINING PROTEIN-RELATED"/>
    <property type="match status" value="1"/>
</dbReference>
<evidence type="ECO:0000256" key="2">
    <source>
        <dbReference type="ARBA" id="ARBA00022723"/>
    </source>
</evidence>
<name>A0A381XM23_9ZZZZ</name>
<sequence length="134" mass="15269">MITGRCECGNVQYQIDGEITDYSHCHCSQCRRMHGAAFASFAGVAGRQFKYRSGESDLTVYNSSKSHKRVFCRVCGSNIRVDLSDYPDELYIAMGTMNDNPKLPPGYHIYVGSKAPWYEITDDLPRYYEEPEDD</sequence>
<dbReference type="AlphaFoldDB" id="A0A381XM23"/>
<keyword evidence="2" id="KW-0479">Metal-binding</keyword>
<accession>A0A381XM23</accession>
<keyword evidence="3" id="KW-0862">Zinc</keyword>
<evidence type="ECO:0000256" key="3">
    <source>
        <dbReference type="ARBA" id="ARBA00022833"/>
    </source>
</evidence>
<dbReference type="Gene3D" id="3.90.1590.10">
    <property type="entry name" value="glutathione-dependent formaldehyde- activating enzyme (gfa)"/>
    <property type="match status" value="1"/>
</dbReference>
<evidence type="ECO:0000256" key="1">
    <source>
        <dbReference type="ARBA" id="ARBA00005495"/>
    </source>
</evidence>
<dbReference type="SUPFAM" id="SSF51316">
    <property type="entry name" value="Mss4-like"/>
    <property type="match status" value="1"/>
</dbReference>
<keyword evidence="4" id="KW-0456">Lyase</keyword>
<dbReference type="InterPro" id="IPR011057">
    <property type="entry name" value="Mss4-like_sf"/>
</dbReference>
<proteinExistence type="inferred from homology"/>
<dbReference type="PROSITE" id="PS51891">
    <property type="entry name" value="CENP_V_GFA"/>
    <property type="match status" value="1"/>
</dbReference>
<dbReference type="GO" id="GO:0016846">
    <property type="term" value="F:carbon-sulfur lyase activity"/>
    <property type="evidence" value="ECO:0007669"/>
    <property type="project" value="InterPro"/>
</dbReference>
<dbReference type="PANTHER" id="PTHR33337">
    <property type="entry name" value="GFA DOMAIN-CONTAINING PROTEIN"/>
    <property type="match status" value="1"/>
</dbReference>
<dbReference type="EMBL" id="UINC01015659">
    <property type="protein sequence ID" value="SVA65788.1"/>
    <property type="molecule type" value="Genomic_DNA"/>
</dbReference>
<evidence type="ECO:0000256" key="4">
    <source>
        <dbReference type="ARBA" id="ARBA00023239"/>
    </source>
</evidence>
<comment type="similarity">
    <text evidence="1">Belongs to the Gfa family.</text>
</comment>
<dbReference type="GO" id="GO:0046872">
    <property type="term" value="F:metal ion binding"/>
    <property type="evidence" value="ECO:0007669"/>
    <property type="project" value="UniProtKB-KW"/>
</dbReference>
<feature type="domain" description="CENP-V/GFA" evidence="5">
    <location>
        <begin position="2"/>
        <end position="119"/>
    </location>
</feature>
<dbReference type="Pfam" id="PF04828">
    <property type="entry name" value="GFA"/>
    <property type="match status" value="1"/>
</dbReference>
<reference evidence="6" key="1">
    <citation type="submission" date="2018-05" db="EMBL/GenBank/DDBJ databases">
        <authorList>
            <person name="Lanie J.A."/>
            <person name="Ng W.-L."/>
            <person name="Kazmierczak K.M."/>
            <person name="Andrzejewski T.M."/>
            <person name="Davidsen T.M."/>
            <person name="Wayne K.J."/>
            <person name="Tettelin H."/>
            <person name="Glass J.I."/>
            <person name="Rusch D."/>
            <person name="Podicherti R."/>
            <person name="Tsui H.-C.T."/>
            <person name="Winkler M.E."/>
        </authorList>
    </citation>
    <scope>NUCLEOTIDE SEQUENCE</scope>
</reference>